<dbReference type="EMBL" id="JADING010000011">
    <property type="protein sequence ID" value="MBO8413946.1"/>
    <property type="molecule type" value="Genomic_DNA"/>
</dbReference>
<accession>A0A9D9GR47</accession>
<reference evidence="1" key="1">
    <citation type="submission" date="2020-10" db="EMBL/GenBank/DDBJ databases">
        <authorList>
            <person name="Gilroy R."/>
        </authorList>
    </citation>
    <scope>NUCLEOTIDE SEQUENCE</scope>
    <source>
        <strain evidence="1">1748</strain>
    </source>
</reference>
<comment type="caution">
    <text evidence="1">The sequence shown here is derived from an EMBL/GenBank/DDBJ whole genome shotgun (WGS) entry which is preliminary data.</text>
</comment>
<name>A0A9D9GR47_9BACL</name>
<reference evidence="1" key="2">
    <citation type="journal article" date="2021" name="PeerJ">
        <title>Extensive microbial diversity within the chicken gut microbiome revealed by metagenomics and culture.</title>
        <authorList>
            <person name="Gilroy R."/>
            <person name="Ravi A."/>
            <person name="Getino M."/>
            <person name="Pursley I."/>
            <person name="Horton D.L."/>
            <person name="Alikhan N.F."/>
            <person name="Baker D."/>
            <person name="Gharbi K."/>
            <person name="Hall N."/>
            <person name="Watson M."/>
            <person name="Adriaenssens E.M."/>
            <person name="Foster-Nyarko E."/>
            <person name="Jarju S."/>
            <person name="Secka A."/>
            <person name="Antonio M."/>
            <person name="Oren A."/>
            <person name="Chaudhuri R.R."/>
            <person name="La Ragione R."/>
            <person name="Hildebrand F."/>
            <person name="Pallen M.J."/>
        </authorList>
    </citation>
    <scope>NUCLEOTIDE SEQUENCE</scope>
    <source>
        <strain evidence="1">1748</strain>
    </source>
</reference>
<organism evidence="1 2">
    <name type="scientific">Candidatus Scatoplasma merdavium</name>
    <dbReference type="NCBI Taxonomy" id="2840932"/>
    <lineage>
        <taxon>Bacteria</taxon>
        <taxon>Bacillati</taxon>
        <taxon>Bacillota</taxon>
        <taxon>Bacilli</taxon>
        <taxon>Bacillales</taxon>
        <taxon>Candidatus Scatoplasma</taxon>
    </lineage>
</organism>
<dbReference type="Proteomes" id="UP000823629">
    <property type="component" value="Unassembled WGS sequence"/>
</dbReference>
<dbReference type="AlphaFoldDB" id="A0A9D9GR47"/>
<gene>
    <name evidence="1" type="ORF">IAC78_00480</name>
</gene>
<evidence type="ECO:0000313" key="2">
    <source>
        <dbReference type="Proteomes" id="UP000823629"/>
    </source>
</evidence>
<evidence type="ECO:0000313" key="1">
    <source>
        <dbReference type="EMBL" id="MBO8413946.1"/>
    </source>
</evidence>
<sequence length="177" mass="19940">MRLPFKFRYQDIEKSLGGSLLNELEPDSQIYNAYPNLIIKPGFSFEIVLFSNEGRSDSFVCELNLKGEIGIKNEIDGEVKYSNVHSSDSLVLSYDEKDEDADIVCENGYFDFSGVVLASLYALIPSKGASLLNGKDKKDLYGVEIISEKEYLKRQEENEASDEDSPFAILKNLKIDE</sequence>
<protein>
    <submittedName>
        <fullName evidence="1">Uncharacterized protein</fullName>
    </submittedName>
</protein>
<proteinExistence type="predicted"/>